<dbReference type="InterPro" id="IPR000195">
    <property type="entry name" value="Rab-GAP-TBC_dom"/>
</dbReference>
<evidence type="ECO:0000256" key="7">
    <source>
        <dbReference type="ARBA" id="ARBA00022801"/>
    </source>
</evidence>
<evidence type="ECO:0000256" key="1">
    <source>
        <dbReference type="ARBA" id="ARBA00001947"/>
    </source>
</evidence>
<dbReference type="GO" id="GO:0008270">
    <property type="term" value="F:zinc ion binding"/>
    <property type="evidence" value="ECO:0007669"/>
    <property type="project" value="TreeGrafter"/>
</dbReference>
<keyword evidence="6" id="KW-0479">Metal-binding</keyword>
<reference evidence="10" key="1">
    <citation type="submission" date="2021-02" db="EMBL/GenBank/DDBJ databases">
        <authorList>
            <person name="Bekaert M."/>
        </authorList>
    </citation>
    <scope>NUCLEOTIDE SEQUENCE</scope>
    <source>
        <strain evidence="10">IoA-00</strain>
    </source>
</reference>
<evidence type="ECO:0000259" key="9">
    <source>
        <dbReference type="PROSITE" id="PS50086"/>
    </source>
</evidence>
<dbReference type="FunFam" id="1.10.8.270:FF:000005">
    <property type="entry name" value="TBC1 domain family member 15"/>
    <property type="match status" value="1"/>
</dbReference>
<dbReference type="PANTHER" id="PTHR11271">
    <property type="entry name" value="GUANINE DEAMINASE"/>
    <property type="match status" value="1"/>
</dbReference>
<dbReference type="PANTHER" id="PTHR11271:SF6">
    <property type="entry name" value="GUANINE DEAMINASE"/>
    <property type="match status" value="1"/>
</dbReference>
<evidence type="ECO:0000256" key="6">
    <source>
        <dbReference type="ARBA" id="ARBA00022723"/>
    </source>
</evidence>
<accession>A0A7R8HDK5</accession>
<keyword evidence="5" id="KW-0597">Phosphoprotein</keyword>
<keyword evidence="7" id="KW-0378">Hydrolase</keyword>
<evidence type="ECO:0000313" key="10">
    <source>
        <dbReference type="EMBL" id="CAF3027916.1"/>
    </source>
</evidence>
<dbReference type="SUPFAM" id="SSF47923">
    <property type="entry name" value="Ypt/Rab-GAP domain of gyp1p"/>
    <property type="match status" value="2"/>
</dbReference>
<evidence type="ECO:0000256" key="8">
    <source>
        <dbReference type="ARBA" id="ARBA00022833"/>
    </source>
</evidence>
<dbReference type="Gene3D" id="1.10.8.270">
    <property type="entry name" value="putative rabgap domain of human tbc1 domain family member 14 like domains"/>
    <property type="match status" value="1"/>
</dbReference>
<dbReference type="Pfam" id="PF00566">
    <property type="entry name" value="RabGAP-TBC"/>
    <property type="match status" value="1"/>
</dbReference>
<dbReference type="EMBL" id="HG994587">
    <property type="protein sequence ID" value="CAF3027916.1"/>
    <property type="molecule type" value="Genomic_DNA"/>
</dbReference>
<sequence length="531" mass="60351">MGIPIPFPVNEYFQMKAQWKSITPKQESHFAAFRERKVQIEKDICRTDRDHHFFEGDNNENVKILNNVLMTYVMYNFDLGYVQGMSDLLSPILYVMQNEVDAFWCFVGFMDIVKSNFDFDQKGMKAQLAQLVATHLVFKREFKYKDVMKLWEVLWTGLPGKNFHLILCLAILDGEMCTILENNFGFTEILKHINDMAHNINLDFVLKKAEALHIKIKGSPPEYGVSNEVREILGLPPITPLAEAKKQMGKNPLLLQSLFLYMKNNSSSINKLELLSQSRSNPHEDHQHQTLRTTKDKVNMNRNCPENYQETTQDSLNETNLFVHEILNRKSELVEPVVTPRFVPTCDKELLIGLGDIVSKTGVRVQSHISECKQEIQWVAELEKSSKHYADAYDCHGLLTERTIMAHGIDKIGLGTDCSGGYSPSLINAMRFAIITNKNLMLTEYSNEYLTFEDALYFATRGSAKVACAVSADTPDIPAALMSFVPQYSGCLSSRSGITMTYRKQNALSGICFLTSVSSLDNVEIKDLQFI</sequence>
<dbReference type="GO" id="GO:0046098">
    <property type="term" value="P:guanine metabolic process"/>
    <property type="evidence" value="ECO:0007669"/>
    <property type="project" value="TreeGrafter"/>
</dbReference>
<keyword evidence="4" id="KW-0963">Cytoplasm</keyword>
<evidence type="ECO:0000256" key="3">
    <source>
        <dbReference type="ARBA" id="ARBA00022468"/>
    </source>
</evidence>
<evidence type="ECO:0000256" key="2">
    <source>
        <dbReference type="ARBA" id="ARBA00004496"/>
    </source>
</evidence>
<gene>
    <name evidence="10" type="ORF">LSAA_14521</name>
</gene>
<dbReference type="GO" id="GO:0008892">
    <property type="term" value="F:guanine deaminase activity"/>
    <property type="evidence" value="ECO:0007669"/>
    <property type="project" value="TreeGrafter"/>
</dbReference>
<dbReference type="SUPFAM" id="SSF51556">
    <property type="entry name" value="Metallo-dependent hydrolases"/>
    <property type="match status" value="1"/>
</dbReference>
<dbReference type="Pfam" id="PF01979">
    <property type="entry name" value="Amidohydro_1"/>
    <property type="match status" value="1"/>
</dbReference>
<comment type="subcellular location">
    <subcellularLocation>
        <location evidence="2">Cytoplasm</location>
    </subcellularLocation>
</comment>
<dbReference type="InterPro" id="IPR032466">
    <property type="entry name" value="Metal_Hydrolase"/>
</dbReference>
<feature type="domain" description="Rab-GAP TBC" evidence="9">
    <location>
        <begin position="1"/>
        <end position="174"/>
    </location>
</feature>
<evidence type="ECO:0000256" key="4">
    <source>
        <dbReference type="ARBA" id="ARBA00022490"/>
    </source>
</evidence>
<dbReference type="OrthoDB" id="194468at2759"/>
<dbReference type="AlphaFoldDB" id="A0A7R8HDK5"/>
<dbReference type="InterPro" id="IPR006680">
    <property type="entry name" value="Amidohydro-rel"/>
</dbReference>
<dbReference type="Gene3D" id="3.20.20.140">
    <property type="entry name" value="Metal-dependent hydrolases"/>
    <property type="match status" value="2"/>
</dbReference>
<name>A0A7R8HDK5_LEPSM</name>
<dbReference type="GO" id="GO:0005829">
    <property type="term" value="C:cytosol"/>
    <property type="evidence" value="ECO:0007669"/>
    <property type="project" value="TreeGrafter"/>
</dbReference>
<keyword evidence="8" id="KW-0862">Zinc</keyword>
<keyword evidence="11" id="KW-1185">Reference proteome</keyword>
<dbReference type="PROSITE" id="PS50086">
    <property type="entry name" value="TBC_RABGAP"/>
    <property type="match status" value="1"/>
</dbReference>
<dbReference type="InterPro" id="IPR035969">
    <property type="entry name" value="Rab-GAP_TBC_sf"/>
</dbReference>
<keyword evidence="3" id="KW-0343">GTPase activation</keyword>
<protein>
    <submittedName>
        <fullName evidence="10">TBC1D15</fullName>
    </submittedName>
</protein>
<dbReference type="Gene3D" id="1.10.472.80">
    <property type="entry name" value="Ypt/Rab-GAP domain of gyp1p, domain 3"/>
    <property type="match status" value="1"/>
</dbReference>
<dbReference type="SMART" id="SM00164">
    <property type="entry name" value="TBC"/>
    <property type="match status" value="1"/>
</dbReference>
<dbReference type="InterPro" id="IPR051607">
    <property type="entry name" value="Metallo-dep_hydrolases"/>
</dbReference>
<dbReference type="Proteomes" id="UP000675881">
    <property type="component" value="Chromosome 8"/>
</dbReference>
<evidence type="ECO:0000313" key="11">
    <source>
        <dbReference type="Proteomes" id="UP000675881"/>
    </source>
</evidence>
<proteinExistence type="predicted"/>
<organism evidence="10 11">
    <name type="scientific">Lepeophtheirus salmonis</name>
    <name type="common">Salmon louse</name>
    <name type="synonym">Caligus salmonis</name>
    <dbReference type="NCBI Taxonomy" id="72036"/>
    <lineage>
        <taxon>Eukaryota</taxon>
        <taxon>Metazoa</taxon>
        <taxon>Ecdysozoa</taxon>
        <taxon>Arthropoda</taxon>
        <taxon>Crustacea</taxon>
        <taxon>Multicrustacea</taxon>
        <taxon>Hexanauplia</taxon>
        <taxon>Copepoda</taxon>
        <taxon>Siphonostomatoida</taxon>
        <taxon>Caligidae</taxon>
        <taxon>Lepeophtheirus</taxon>
    </lineage>
</organism>
<evidence type="ECO:0000256" key="5">
    <source>
        <dbReference type="ARBA" id="ARBA00022553"/>
    </source>
</evidence>
<comment type="cofactor">
    <cofactor evidence="1">
        <name>Zn(2+)</name>
        <dbReference type="ChEBI" id="CHEBI:29105"/>
    </cofactor>
</comment>
<dbReference type="GO" id="GO:0005096">
    <property type="term" value="F:GTPase activator activity"/>
    <property type="evidence" value="ECO:0007669"/>
    <property type="project" value="UniProtKB-KW"/>
</dbReference>